<evidence type="ECO:0000259" key="2">
    <source>
        <dbReference type="Pfam" id="PF22960"/>
    </source>
</evidence>
<dbReference type="AlphaFoldDB" id="A0AAJ0I331"/>
<gene>
    <name evidence="3" type="ORF">B0T23DRAFT_445019</name>
</gene>
<dbReference type="Pfam" id="PF22960">
    <property type="entry name" value="WHD_UBR1"/>
    <property type="match status" value="1"/>
</dbReference>
<evidence type="ECO:0000256" key="1">
    <source>
        <dbReference type="SAM" id="MobiDB-lite"/>
    </source>
</evidence>
<feature type="compositionally biased region" description="Low complexity" evidence="1">
    <location>
        <begin position="652"/>
        <end position="664"/>
    </location>
</feature>
<feature type="compositionally biased region" description="Polar residues" evidence="1">
    <location>
        <begin position="609"/>
        <end position="624"/>
    </location>
</feature>
<protein>
    <recommendedName>
        <fullName evidence="2">E3 ubiquitin-protein ligase UBR1-like winged-helix domain-containing protein</fullName>
    </recommendedName>
</protein>
<sequence>MSLAIPDNGLLLEGPTEAAARRSTHAFAVPLSAELVAQMIESAQNGGKLQLSLSDDPLFSLLLCCRPTPRLFCRLSSPPILIPYSPLTVSRQAILIEDQEVPLQPELSTEPVDYELFYTNPNKPSRGQRVLGPVMSIFDYYKRAKARKAAQTTKPSNGIEGAVENLKNSFAKVEADKRENSALIVEGLPSKKGAKINPGKARLLGSQTNGTSRSISVSPALSGLGSPSLGPTSNGPGDRLKQQKFPIIHELAAQNLTFEELLERYDGDEQEFHPILNKVADFDSDEQKWVLKKMYWKELDVFEYAYATDEDRQKAIDNAIKQYDRMRLGVSDPLWQKLLPKGERGKGICLSKLHATIAKNSQTVPTPNRITGTASPSGAETEKGEPMSRSNSQTGVTKKKVSASVAQAKRLATAIANAKKPGRPSAAKATASKVASPRMASPKVAPTKVTGSKGPAAKGGRILSKEIITDSDSDEDEVPLSKSLGRTQGVAAPTPGTKKSGPPVEKYKTAAKSIEAPSPKTKQKPKAAPIRTAGKKKVEETRDTIRAQPIPKTTKPMVSKRPRDPEDEESSSSGTPLSQRVRSVPKPKARPDATTKSGSTFAKGKFASPQKSSPLASSPLTNASDNEEDRRAIVSRPQKRERERERDREVIVSSASSNAGSVNGDVGSRSKKRPAPSDYASGNIGSKRPRLDPDLLSRAEKFKRAYTRYEALHREVSSAEDPSSEKVESLMRMHARLQIEKKEIYSAVTLEND</sequence>
<feature type="region of interest" description="Disordered" evidence="1">
    <location>
        <begin position="418"/>
        <end position="692"/>
    </location>
</feature>
<keyword evidence="4" id="KW-1185">Reference proteome</keyword>
<feature type="compositionally biased region" description="Polar residues" evidence="1">
    <location>
        <begin position="205"/>
        <end position="217"/>
    </location>
</feature>
<dbReference type="Gene3D" id="1.10.10.2670">
    <property type="entry name" value="E3 ubiquitin-protein ligase"/>
    <property type="match status" value="1"/>
</dbReference>
<dbReference type="Proteomes" id="UP001285908">
    <property type="component" value="Unassembled WGS sequence"/>
</dbReference>
<reference evidence="3 4" key="1">
    <citation type="journal article" date="2023" name="Mol. Phylogenet. Evol.">
        <title>Genome-scale phylogeny and comparative genomics of the fungal order Sordariales.</title>
        <authorList>
            <person name="Hensen N."/>
            <person name="Bonometti L."/>
            <person name="Westerberg I."/>
            <person name="Brannstrom I.O."/>
            <person name="Guillou S."/>
            <person name="Cros-Aarteil S."/>
            <person name="Calhoun S."/>
            <person name="Haridas S."/>
            <person name="Kuo A."/>
            <person name="Mondo S."/>
            <person name="Pangilinan J."/>
            <person name="Riley R."/>
            <person name="LaButti K."/>
            <person name="Andreopoulos B."/>
            <person name="Lipzen A."/>
            <person name="Chen C."/>
            <person name="Yan M."/>
            <person name="Daum C."/>
            <person name="Ng V."/>
            <person name="Clum A."/>
            <person name="Steindorff A."/>
            <person name="Ohm R.A."/>
            <person name="Martin F."/>
            <person name="Silar P."/>
            <person name="Natvig D.O."/>
            <person name="Lalanne C."/>
            <person name="Gautier V."/>
            <person name="Ament-Velasquez S.L."/>
            <person name="Kruys A."/>
            <person name="Hutchinson M.I."/>
            <person name="Powell A.J."/>
            <person name="Barry K."/>
            <person name="Miller A.N."/>
            <person name="Grigoriev I.V."/>
            <person name="Debuchy R."/>
            <person name="Gladieux P."/>
            <person name="Hiltunen Thoren M."/>
            <person name="Johannesson H."/>
        </authorList>
    </citation>
    <scope>NUCLEOTIDE SEQUENCE [LARGE SCALE GENOMIC DNA]</scope>
    <source>
        <strain evidence="3 4">FGSC 10403</strain>
    </source>
</reference>
<feature type="domain" description="E3 ubiquitin-protein ligase UBR1-like winged-helix" evidence="2">
    <location>
        <begin position="247"/>
        <end position="322"/>
    </location>
</feature>
<feature type="compositionally biased region" description="Low complexity" evidence="1">
    <location>
        <begin position="218"/>
        <end position="237"/>
    </location>
</feature>
<proteinExistence type="predicted"/>
<dbReference type="EMBL" id="JAULSX010000006">
    <property type="protein sequence ID" value="KAK3488855.1"/>
    <property type="molecule type" value="Genomic_DNA"/>
</dbReference>
<feature type="compositionally biased region" description="Basic and acidic residues" evidence="1">
    <location>
        <begin position="628"/>
        <end position="650"/>
    </location>
</feature>
<dbReference type="GeneID" id="87878532"/>
<name>A0AAJ0I331_9PEZI</name>
<evidence type="ECO:0000313" key="4">
    <source>
        <dbReference type="Proteomes" id="UP001285908"/>
    </source>
</evidence>
<feature type="compositionally biased region" description="Basic and acidic residues" evidence="1">
    <location>
        <begin position="536"/>
        <end position="545"/>
    </location>
</feature>
<feature type="compositionally biased region" description="Acidic residues" evidence="1">
    <location>
        <begin position="469"/>
        <end position="478"/>
    </location>
</feature>
<comment type="caution">
    <text evidence="3">The sequence shown here is derived from an EMBL/GenBank/DDBJ whole genome shotgun (WGS) entry which is preliminary data.</text>
</comment>
<feature type="compositionally biased region" description="Polar residues" evidence="1">
    <location>
        <begin position="362"/>
        <end position="378"/>
    </location>
</feature>
<dbReference type="SUPFAM" id="SSF46785">
    <property type="entry name" value="Winged helix' DNA-binding domain"/>
    <property type="match status" value="1"/>
</dbReference>
<dbReference type="InterPro" id="IPR055194">
    <property type="entry name" value="UBR1-like_WH"/>
</dbReference>
<feature type="region of interest" description="Disordered" evidence="1">
    <location>
        <begin position="362"/>
        <end position="401"/>
    </location>
</feature>
<organism evidence="3 4">
    <name type="scientific">Neurospora hispaniola</name>
    <dbReference type="NCBI Taxonomy" id="588809"/>
    <lineage>
        <taxon>Eukaryota</taxon>
        <taxon>Fungi</taxon>
        <taxon>Dikarya</taxon>
        <taxon>Ascomycota</taxon>
        <taxon>Pezizomycotina</taxon>
        <taxon>Sordariomycetes</taxon>
        <taxon>Sordariomycetidae</taxon>
        <taxon>Sordariales</taxon>
        <taxon>Sordariaceae</taxon>
        <taxon>Neurospora</taxon>
    </lineage>
</organism>
<feature type="compositionally biased region" description="Low complexity" evidence="1">
    <location>
        <begin position="425"/>
        <end position="436"/>
    </location>
</feature>
<evidence type="ECO:0000313" key="3">
    <source>
        <dbReference type="EMBL" id="KAK3488855.1"/>
    </source>
</evidence>
<feature type="region of interest" description="Disordered" evidence="1">
    <location>
        <begin position="196"/>
        <end position="237"/>
    </location>
</feature>
<accession>A0AAJ0I331</accession>
<dbReference type="InterPro" id="IPR042065">
    <property type="entry name" value="E3_ELL-like"/>
</dbReference>
<dbReference type="InterPro" id="IPR036390">
    <property type="entry name" value="WH_DNA-bd_sf"/>
</dbReference>
<dbReference type="RefSeq" id="XP_062690562.1">
    <property type="nucleotide sequence ID" value="XM_062840910.1"/>
</dbReference>